<dbReference type="InterPro" id="IPR003593">
    <property type="entry name" value="AAA+_ATPase"/>
</dbReference>
<dbReference type="GO" id="GO:0043022">
    <property type="term" value="F:ribosome binding"/>
    <property type="evidence" value="ECO:0007669"/>
    <property type="project" value="TreeGrafter"/>
</dbReference>
<evidence type="ECO:0000256" key="7">
    <source>
        <dbReference type="ARBA" id="ARBA00032345"/>
    </source>
</evidence>
<dbReference type="InterPro" id="IPR031166">
    <property type="entry name" value="G_ENGA"/>
</dbReference>
<dbReference type="InterPro" id="IPR016484">
    <property type="entry name" value="GTPase_Der"/>
</dbReference>
<dbReference type="Pfam" id="PF01926">
    <property type="entry name" value="MMR_HSR1"/>
    <property type="match status" value="2"/>
</dbReference>
<protein>
    <recommendedName>
        <fullName evidence="2 8">GTPase Der</fullName>
    </recommendedName>
    <alternativeName>
        <fullName evidence="7 8">GTP-binding protein EngA</fullName>
    </alternativeName>
</protein>
<keyword evidence="5 8" id="KW-0547">Nucleotide-binding</keyword>
<dbReference type="Gene3D" id="3.40.50.300">
    <property type="entry name" value="P-loop containing nucleotide triphosphate hydrolases"/>
    <property type="match status" value="2"/>
</dbReference>
<name>A0A5C8NL69_9BURK</name>
<dbReference type="SMART" id="SM00382">
    <property type="entry name" value="AAA"/>
    <property type="match status" value="2"/>
</dbReference>
<feature type="binding site" evidence="8">
    <location>
        <begin position="236"/>
        <end position="243"/>
    </location>
    <ligand>
        <name>GTP</name>
        <dbReference type="ChEBI" id="CHEBI:37565"/>
        <label>2</label>
    </ligand>
</feature>
<evidence type="ECO:0000256" key="9">
    <source>
        <dbReference type="PROSITE-ProRule" id="PRU01049"/>
    </source>
</evidence>
<comment type="caution">
    <text evidence="13">The sequence shown here is derived from an EMBL/GenBank/DDBJ whole genome shotgun (WGS) entry which is preliminary data.</text>
</comment>
<dbReference type="HAMAP" id="MF_00195">
    <property type="entry name" value="GTPase_Der"/>
    <property type="match status" value="1"/>
</dbReference>
<accession>A0A5C8NL69</accession>
<reference evidence="13 14" key="1">
    <citation type="submission" date="2019-06" db="EMBL/GenBank/DDBJ databases">
        <title>Quisquiliibacterium sp. nov., isolated from a maize field.</title>
        <authorList>
            <person name="Lin S.-Y."/>
            <person name="Tsai C.-F."/>
            <person name="Young C.-C."/>
        </authorList>
    </citation>
    <scope>NUCLEOTIDE SEQUENCE [LARGE SCALE GENOMIC DNA]</scope>
    <source>
        <strain evidence="13 14">CC-CFT501</strain>
    </source>
</reference>
<dbReference type="NCBIfam" id="TIGR03594">
    <property type="entry name" value="GTPase_EngA"/>
    <property type="match status" value="1"/>
</dbReference>
<feature type="compositionally biased region" description="Low complexity" evidence="11">
    <location>
        <begin position="200"/>
        <end position="224"/>
    </location>
</feature>
<keyword evidence="4 10" id="KW-0677">Repeat</keyword>
<keyword evidence="6 8" id="KW-0342">GTP-binding</keyword>
<dbReference type="PANTHER" id="PTHR43834">
    <property type="entry name" value="GTPASE DER"/>
    <property type="match status" value="1"/>
</dbReference>
<dbReference type="GO" id="GO:0005525">
    <property type="term" value="F:GTP binding"/>
    <property type="evidence" value="ECO:0007669"/>
    <property type="project" value="UniProtKB-UniRule"/>
</dbReference>
<feature type="region of interest" description="Disordered" evidence="11">
    <location>
        <begin position="167"/>
        <end position="224"/>
    </location>
</feature>
<feature type="binding site" evidence="8">
    <location>
        <begin position="348"/>
        <end position="351"/>
    </location>
    <ligand>
        <name>GTP</name>
        <dbReference type="ChEBI" id="CHEBI:37565"/>
        <label>2</label>
    </ligand>
</feature>
<evidence type="ECO:0000313" key="13">
    <source>
        <dbReference type="EMBL" id="TXL61797.1"/>
    </source>
</evidence>
<dbReference type="FunFam" id="3.30.300.20:FF:000004">
    <property type="entry name" value="GTPase Der"/>
    <property type="match status" value="1"/>
</dbReference>
<dbReference type="OrthoDB" id="9805918at2"/>
<dbReference type="RefSeq" id="WP_147705931.1">
    <property type="nucleotide sequence ID" value="NZ_VDUY01000011.1"/>
</dbReference>
<comment type="subunit">
    <text evidence="8">Associates with the 50S ribosomal subunit.</text>
</comment>
<dbReference type="FunFam" id="3.40.50.300:FF:000040">
    <property type="entry name" value="GTPase Der"/>
    <property type="match status" value="1"/>
</dbReference>
<dbReference type="AlphaFoldDB" id="A0A5C8NL69"/>
<sequence>MARLPVLALVGRPNVGKSTLFNRLTRSRAALVADVPGLTRDRQYGRGRSGERSFIVIDSGGFEPVAKSGIAVEMARQTRQAVLEADTVVFVVDGREGLTAHDMEIARELRRTAQRVFVAVNKTEGMPRAQVAAEFHELGLGDPLPISAAHGDGVRDMIEIAFEHMGDAGMPETQPGEDEAEAAEPGESKRAAARRKAAARAESAAAQEAARQPEGVEGAEAGAPEAPRRVRVAVVGRPNAGKSTLINTLLGEERLIAFDQPGTTRDSVEIEFERGGRPYTLIDTAGLRRRGKVTDMVEKFSVVKTLQAIEDCNVCVLLLDAAEQVSEQDATIASYILEAGRALVVAVNKWDLADAEARQRLRGELDRKLHFLGFARLLHLSALEGTGIAALMRAIDGAYAAATAKLSTPRLTRAMQEAVEKQAPPKRGPFRPKLRYAHQGGRNPPIIVIHGSGLDNIGDTYRRFLEGWFRDKFKLEGTPLRIEFRSSANPYAER</sequence>
<organism evidence="13 14">
    <name type="scientific">Zeimonas arvi</name>
    <dbReference type="NCBI Taxonomy" id="2498847"/>
    <lineage>
        <taxon>Bacteria</taxon>
        <taxon>Pseudomonadati</taxon>
        <taxon>Pseudomonadota</taxon>
        <taxon>Betaproteobacteria</taxon>
        <taxon>Burkholderiales</taxon>
        <taxon>Burkholderiaceae</taxon>
        <taxon>Zeimonas</taxon>
    </lineage>
</organism>
<evidence type="ECO:0000256" key="5">
    <source>
        <dbReference type="ARBA" id="ARBA00022741"/>
    </source>
</evidence>
<dbReference type="Gene3D" id="3.30.300.20">
    <property type="match status" value="1"/>
</dbReference>
<evidence type="ECO:0000256" key="6">
    <source>
        <dbReference type="ARBA" id="ARBA00023134"/>
    </source>
</evidence>
<evidence type="ECO:0000256" key="4">
    <source>
        <dbReference type="ARBA" id="ARBA00022737"/>
    </source>
</evidence>
<dbReference type="Proteomes" id="UP000321548">
    <property type="component" value="Unassembled WGS sequence"/>
</dbReference>
<dbReference type="CDD" id="cd01895">
    <property type="entry name" value="EngA2"/>
    <property type="match status" value="1"/>
</dbReference>
<proteinExistence type="inferred from homology"/>
<feature type="domain" description="EngA-type G" evidence="12">
    <location>
        <begin position="5"/>
        <end position="169"/>
    </location>
</feature>
<feature type="binding site" evidence="8">
    <location>
        <begin position="283"/>
        <end position="287"/>
    </location>
    <ligand>
        <name>GTP</name>
        <dbReference type="ChEBI" id="CHEBI:37565"/>
        <label>2</label>
    </ligand>
</feature>
<feature type="binding site" evidence="8">
    <location>
        <begin position="121"/>
        <end position="124"/>
    </location>
    <ligand>
        <name>GTP</name>
        <dbReference type="ChEBI" id="CHEBI:37565"/>
        <label>1</label>
    </ligand>
</feature>
<dbReference type="InterPro" id="IPR006073">
    <property type="entry name" value="GTP-bd"/>
</dbReference>
<evidence type="ECO:0000313" key="14">
    <source>
        <dbReference type="Proteomes" id="UP000321548"/>
    </source>
</evidence>
<dbReference type="PRINTS" id="PR00326">
    <property type="entry name" value="GTP1OBG"/>
</dbReference>
<evidence type="ECO:0000256" key="10">
    <source>
        <dbReference type="RuleBase" id="RU004481"/>
    </source>
</evidence>
<comment type="similarity">
    <text evidence="1 8 9 10">Belongs to the TRAFAC class TrmE-Era-EngA-EngB-Septin-like GTPase superfamily. EngA (Der) GTPase family.</text>
</comment>
<evidence type="ECO:0000256" key="8">
    <source>
        <dbReference type="HAMAP-Rule" id="MF_00195"/>
    </source>
</evidence>
<evidence type="ECO:0000256" key="1">
    <source>
        <dbReference type="ARBA" id="ARBA00008279"/>
    </source>
</evidence>
<dbReference type="EMBL" id="VDUY01000011">
    <property type="protein sequence ID" value="TXL61797.1"/>
    <property type="molecule type" value="Genomic_DNA"/>
</dbReference>
<dbReference type="FunFam" id="3.40.50.300:FF:000057">
    <property type="entry name" value="GTPase Der"/>
    <property type="match status" value="1"/>
</dbReference>
<dbReference type="InterPro" id="IPR027417">
    <property type="entry name" value="P-loop_NTPase"/>
</dbReference>
<feature type="binding site" evidence="8">
    <location>
        <begin position="11"/>
        <end position="18"/>
    </location>
    <ligand>
        <name>GTP</name>
        <dbReference type="ChEBI" id="CHEBI:37565"/>
        <label>1</label>
    </ligand>
</feature>
<keyword evidence="3 8" id="KW-0690">Ribosome biogenesis</keyword>
<dbReference type="CDD" id="cd01894">
    <property type="entry name" value="EngA1"/>
    <property type="match status" value="1"/>
</dbReference>
<dbReference type="InterPro" id="IPR032859">
    <property type="entry name" value="KH_dom-like"/>
</dbReference>
<evidence type="ECO:0000256" key="2">
    <source>
        <dbReference type="ARBA" id="ARBA00020953"/>
    </source>
</evidence>
<evidence type="ECO:0000259" key="12">
    <source>
        <dbReference type="PROSITE" id="PS51712"/>
    </source>
</evidence>
<dbReference type="InterPro" id="IPR005225">
    <property type="entry name" value="Small_GTP-bd"/>
</dbReference>
<feature type="compositionally biased region" description="Acidic residues" evidence="11">
    <location>
        <begin position="175"/>
        <end position="184"/>
    </location>
</feature>
<dbReference type="GO" id="GO:0042254">
    <property type="term" value="P:ribosome biogenesis"/>
    <property type="evidence" value="ECO:0007669"/>
    <property type="project" value="UniProtKB-KW"/>
</dbReference>
<dbReference type="SUPFAM" id="SSF52540">
    <property type="entry name" value="P-loop containing nucleoside triphosphate hydrolases"/>
    <property type="match status" value="2"/>
</dbReference>
<feature type="binding site" evidence="8">
    <location>
        <begin position="58"/>
        <end position="62"/>
    </location>
    <ligand>
        <name>GTP</name>
        <dbReference type="ChEBI" id="CHEBI:37565"/>
        <label>1</label>
    </ligand>
</feature>
<feature type="domain" description="EngA-type G" evidence="12">
    <location>
        <begin position="230"/>
        <end position="403"/>
    </location>
</feature>
<dbReference type="PROSITE" id="PS51712">
    <property type="entry name" value="G_ENGA"/>
    <property type="match status" value="2"/>
</dbReference>
<dbReference type="InterPro" id="IPR015946">
    <property type="entry name" value="KH_dom-like_a/b"/>
</dbReference>
<comment type="function">
    <text evidence="8 10">GTPase that plays an essential role in the late steps of ribosome biogenesis.</text>
</comment>
<dbReference type="Pfam" id="PF14714">
    <property type="entry name" value="KH_dom-like"/>
    <property type="match status" value="1"/>
</dbReference>
<dbReference type="PANTHER" id="PTHR43834:SF6">
    <property type="entry name" value="GTPASE DER"/>
    <property type="match status" value="1"/>
</dbReference>
<gene>
    <name evidence="8 13" type="primary">der</name>
    <name evidence="13" type="ORF">FHP08_18180</name>
</gene>
<dbReference type="NCBIfam" id="TIGR00231">
    <property type="entry name" value="small_GTP"/>
    <property type="match status" value="2"/>
</dbReference>
<evidence type="ECO:0000256" key="11">
    <source>
        <dbReference type="SAM" id="MobiDB-lite"/>
    </source>
</evidence>
<keyword evidence="14" id="KW-1185">Reference proteome</keyword>
<evidence type="ECO:0000256" key="3">
    <source>
        <dbReference type="ARBA" id="ARBA00022517"/>
    </source>
</evidence>
<dbReference type="PIRSF" id="PIRSF006485">
    <property type="entry name" value="GTP-binding_EngA"/>
    <property type="match status" value="1"/>
</dbReference>